<evidence type="ECO:0000256" key="7">
    <source>
        <dbReference type="SAM" id="SignalP"/>
    </source>
</evidence>
<geneLocation type="plasmid" evidence="8 9">
    <name>EAL2_808p</name>
</geneLocation>
<dbReference type="HOGENOM" id="CLU_745451_0_0_9"/>
<reference evidence="8 9" key="1">
    <citation type="journal article" date="2014" name="Genome Announc.">
        <title>Complete Genome Sequence of Amino Acid-Utilizing Eubacterium acidaminophilum al-2 (DSM 3953).</title>
        <authorList>
            <person name="Poehlein A."/>
            <person name="Andreesen J.R."/>
            <person name="Daniel R."/>
        </authorList>
    </citation>
    <scope>NUCLEOTIDE SEQUENCE [LARGE SCALE GENOMIC DNA]</scope>
    <source>
        <strain evidence="8 9">DSM 3953</strain>
        <plasmid evidence="9">Plasmid EAL2_808p</plasmid>
    </source>
</reference>
<organism evidence="8 9">
    <name type="scientific">Peptoclostridium acidaminophilum DSM 3953</name>
    <dbReference type="NCBI Taxonomy" id="1286171"/>
    <lineage>
        <taxon>Bacteria</taxon>
        <taxon>Bacillati</taxon>
        <taxon>Bacillota</taxon>
        <taxon>Clostridia</taxon>
        <taxon>Peptostreptococcales</taxon>
        <taxon>Peptoclostridiaceae</taxon>
        <taxon>Peptoclostridium</taxon>
    </lineage>
</organism>
<evidence type="ECO:0008006" key="10">
    <source>
        <dbReference type="Google" id="ProtNLM"/>
    </source>
</evidence>
<dbReference type="EMBL" id="CP007453">
    <property type="protein sequence ID" value="AHM57967.1"/>
    <property type="molecule type" value="Genomic_DNA"/>
</dbReference>
<dbReference type="GO" id="GO:0009279">
    <property type="term" value="C:cell outer membrane"/>
    <property type="evidence" value="ECO:0007669"/>
    <property type="project" value="UniProtKB-SubCell"/>
</dbReference>
<name>W8TP95_PEPAC</name>
<keyword evidence="6" id="KW-0175">Coiled coil</keyword>
<dbReference type="KEGG" id="eac:EAL2_808p04640"/>
<dbReference type="SUPFAM" id="SSF56954">
    <property type="entry name" value="Outer membrane efflux proteins (OEP)"/>
    <property type="match status" value="1"/>
</dbReference>
<protein>
    <recommendedName>
        <fullName evidence="10">Outer membrane efflux protein</fullName>
    </recommendedName>
</protein>
<dbReference type="Gene3D" id="1.20.1600.10">
    <property type="entry name" value="Outer membrane efflux proteins (OEP)"/>
    <property type="match status" value="1"/>
</dbReference>
<dbReference type="PANTHER" id="PTHR30026">
    <property type="entry name" value="OUTER MEMBRANE PROTEIN TOLC"/>
    <property type="match status" value="1"/>
</dbReference>
<accession>W8TP95</accession>
<keyword evidence="4" id="KW-0472">Membrane</keyword>
<dbReference type="eggNOG" id="ENOG5033TZ1">
    <property type="taxonomic scope" value="Bacteria"/>
</dbReference>
<feature type="coiled-coil region" evidence="6">
    <location>
        <begin position="271"/>
        <end position="323"/>
    </location>
</feature>
<keyword evidence="9" id="KW-1185">Reference proteome</keyword>
<evidence type="ECO:0000313" key="8">
    <source>
        <dbReference type="EMBL" id="AHM57967.1"/>
    </source>
</evidence>
<dbReference type="RefSeq" id="WP_025436819.1">
    <property type="nucleotide sequence ID" value="NZ_CP007453.1"/>
</dbReference>
<dbReference type="GO" id="GO:1990281">
    <property type="term" value="C:efflux pump complex"/>
    <property type="evidence" value="ECO:0007669"/>
    <property type="project" value="TreeGrafter"/>
</dbReference>
<evidence type="ECO:0000256" key="6">
    <source>
        <dbReference type="SAM" id="Coils"/>
    </source>
</evidence>
<comment type="subcellular location">
    <subcellularLocation>
        <location evidence="1">Cell outer membrane</location>
    </subcellularLocation>
</comment>
<sequence length="371" mass="41838">MTLRRINIKRAVVGLLALTIVSVITALSPAHAQEATQSVTISSEDASIEKALSDNPSIILAQLELEKSKVELEKKKRELKKLKNADESDERAIEMLEKQIYYSELLAGLTYDDSEKSEKIKLSRAIYDYAYSGQVLALKRETSEYYSKLSEQTRKKLELGYISKLDYSDILLSQSQKASELADAQISFDSARHELNILLGNSLETQISAVEGFAISGYDLEAIDAAAVTAKAQSADSSIVNLESSAETTRLEYEKQVSYYTDINLDARILKATYDKNLESLEQAKKELEKNVIESVASLRNSRQQLTLQKEIIDNQKKRLEAKSKEFKLGHASLNELQEQYLSLQDKTLSYYQSIYKFNIDVMNFVSLYGD</sequence>
<evidence type="ECO:0000256" key="3">
    <source>
        <dbReference type="ARBA" id="ARBA00022692"/>
    </source>
</evidence>
<evidence type="ECO:0000256" key="4">
    <source>
        <dbReference type="ARBA" id="ARBA00023136"/>
    </source>
</evidence>
<dbReference type="GO" id="GO:0015562">
    <property type="term" value="F:efflux transmembrane transporter activity"/>
    <property type="evidence" value="ECO:0007669"/>
    <property type="project" value="InterPro"/>
</dbReference>
<keyword evidence="8" id="KW-0614">Plasmid</keyword>
<keyword evidence="2" id="KW-1134">Transmembrane beta strand</keyword>
<evidence type="ECO:0000256" key="5">
    <source>
        <dbReference type="ARBA" id="ARBA00023237"/>
    </source>
</evidence>
<dbReference type="AlphaFoldDB" id="W8TP95"/>
<keyword evidence="3" id="KW-0812">Transmembrane</keyword>
<dbReference type="PATRIC" id="fig|1286171.3.peg.2644"/>
<feature type="signal peptide" evidence="7">
    <location>
        <begin position="1"/>
        <end position="32"/>
    </location>
</feature>
<feature type="coiled-coil region" evidence="6">
    <location>
        <begin position="58"/>
        <end position="99"/>
    </location>
</feature>
<evidence type="ECO:0000313" key="9">
    <source>
        <dbReference type="Proteomes" id="UP000019591"/>
    </source>
</evidence>
<keyword evidence="7" id="KW-0732">Signal</keyword>
<keyword evidence="5" id="KW-0998">Cell outer membrane</keyword>
<proteinExistence type="predicted"/>
<dbReference type="Proteomes" id="UP000019591">
    <property type="component" value="Plasmid EAL2_808p"/>
</dbReference>
<feature type="chain" id="PRO_5004913305" description="Outer membrane efflux protein" evidence="7">
    <location>
        <begin position="33"/>
        <end position="371"/>
    </location>
</feature>
<dbReference type="GO" id="GO:0015288">
    <property type="term" value="F:porin activity"/>
    <property type="evidence" value="ECO:0007669"/>
    <property type="project" value="TreeGrafter"/>
</dbReference>
<dbReference type="PANTHER" id="PTHR30026:SF20">
    <property type="entry name" value="OUTER MEMBRANE PROTEIN TOLC"/>
    <property type="match status" value="1"/>
</dbReference>
<evidence type="ECO:0000256" key="2">
    <source>
        <dbReference type="ARBA" id="ARBA00022452"/>
    </source>
</evidence>
<dbReference type="InterPro" id="IPR051906">
    <property type="entry name" value="TolC-like"/>
</dbReference>
<gene>
    <name evidence="8" type="ORF">EAL2_808p04640</name>
</gene>
<dbReference type="OrthoDB" id="10003865at2"/>
<evidence type="ECO:0000256" key="1">
    <source>
        <dbReference type="ARBA" id="ARBA00004442"/>
    </source>
</evidence>